<gene>
    <name evidence="2" type="ORF">SAMN04487984_0630</name>
</gene>
<dbReference type="SMART" id="SM00731">
    <property type="entry name" value="SprT"/>
    <property type="match status" value="1"/>
</dbReference>
<dbReference type="STRING" id="371602.SAMN04487984_0630"/>
<evidence type="ECO:0000313" key="2">
    <source>
        <dbReference type="EMBL" id="SMC34516.1"/>
    </source>
</evidence>
<dbReference type="OrthoDB" id="9799909at2"/>
<dbReference type="Gene3D" id="3.30.2010.10">
    <property type="entry name" value="Metalloproteases ('zincins'), catalytic domain"/>
    <property type="match status" value="1"/>
</dbReference>
<reference evidence="3" key="1">
    <citation type="submission" date="2017-04" db="EMBL/GenBank/DDBJ databases">
        <authorList>
            <person name="Varghese N."/>
            <person name="Submissions S."/>
        </authorList>
    </citation>
    <scope>NUCLEOTIDE SEQUENCE [LARGE SCALE GENOMIC DNA]</scope>
    <source>
        <strain evidence="3">DSM 21500</strain>
    </source>
</reference>
<keyword evidence="3" id="KW-1185">Reference proteome</keyword>
<dbReference type="Proteomes" id="UP000243884">
    <property type="component" value="Unassembled WGS sequence"/>
</dbReference>
<dbReference type="GO" id="GO:0006950">
    <property type="term" value="P:response to stress"/>
    <property type="evidence" value="ECO:0007669"/>
    <property type="project" value="UniProtKB-ARBA"/>
</dbReference>
<accession>A0A1W1YEE4</accession>
<dbReference type="Pfam" id="PF10263">
    <property type="entry name" value="SprT-like"/>
    <property type="match status" value="1"/>
</dbReference>
<dbReference type="InterPro" id="IPR006640">
    <property type="entry name" value="SprT-like_domain"/>
</dbReference>
<dbReference type="AlphaFoldDB" id="A0A1W1YEE4"/>
<proteinExistence type="predicted"/>
<dbReference type="EMBL" id="FWXK01000002">
    <property type="protein sequence ID" value="SMC34516.1"/>
    <property type="molecule type" value="Genomic_DNA"/>
</dbReference>
<sequence>MTNKELQSLVENISQNYFQLPFRHKAQWNSRLRTTGGRYHLKTHNLDFNPKLLHDFDNDILIGIIKHELCHYHLHLSGKGYQHKDKDFKMLLKKVNGLRYCPRFSDTNYRLIYQCKGCGIKVYRQRQLDTHKYICKKCHHHFELIYKRNRD</sequence>
<dbReference type="NCBIfam" id="NF003339">
    <property type="entry name" value="PRK04351.1"/>
    <property type="match status" value="1"/>
</dbReference>
<name>A0A1W1YEE4_9LACT</name>
<evidence type="ECO:0000259" key="1">
    <source>
        <dbReference type="SMART" id="SM00731"/>
    </source>
</evidence>
<protein>
    <submittedName>
        <fullName evidence="2">SprT-like protein</fullName>
    </submittedName>
</protein>
<feature type="domain" description="SprT-like" evidence="1">
    <location>
        <begin position="4"/>
        <end position="145"/>
    </location>
</feature>
<organism evidence="2 3">
    <name type="scientific">Aerococcus suis</name>
    <dbReference type="NCBI Taxonomy" id="371602"/>
    <lineage>
        <taxon>Bacteria</taxon>
        <taxon>Bacillati</taxon>
        <taxon>Bacillota</taxon>
        <taxon>Bacilli</taxon>
        <taxon>Lactobacillales</taxon>
        <taxon>Aerococcaceae</taxon>
        <taxon>Aerococcus</taxon>
    </lineage>
</organism>
<evidence type="ECO:0000313" key="3">
    <source>
        <dbReference type="Proteomes" id="UP000243884"/>
    </source>
</evidence>
<dbReference type="RefSeq" id="WP_084098418.1">
    <property type="nucleotide sequence ID" value="NZ_FWXK01000002.1"/>
</dbReference>